<dbReference type="PANTHER" id="PTHR37166">
    <property type="entry name" value="PROTEIN FLAG"/>
    <property type="match status" value="1"/>
</dbReference>
<name>A0ABU9H868_9GAMM</name>
<keyword evidence="1" id="KW-0966">Cell projection</keyword>
<proteinExistence type="predicted"/>
<dbReference type="SUPFAM" id="SSF160214">
    <property type="entry name" value="FlaG-like"/>
    <property type="match status" value="1"/>
</dbReference>
<accession>A0ABU9H868</accession>
<dbReference type="Pfam" id="PF03646">
    <property type="entry name" value="FlaG"/>
    <property type="match status" value="1"/>
</dbReference>
<keyword evidence="2" id="KW-1185">Reference proteome</keyword>
<sequence length="144" mass="15818">MSELNITNPVMGNQAVNTEKPIDVAIQPITSLTKESAASSVLTIGNDVDKIEKAAAASEQSENNEETKALTADEISETVEEMNSFLQEMKRNLSFSVDEDLGKNVITVKDTENDEVIRQIPSEDLMVLRKKMDDVAGILFDTKV</sequence>
<dbReference type="EMBL" id="JBAKBA010000003">
    <property type="protein sequence ID" value="MEL0657988.1"/>
    <property type="molecule type" value="Genomic_DNA"/>
</dbReference>
<dbReference type="InterPro" id="IPR035924">
    <property type="entry name" value="FlaG-like_sf"/>
</dbReference>
<keyword evidence="1" id="KW-0282">Flagellum</keyword>
<dbReference type="Gene3D" id="3.30.160.170">
    <property type="entry name" value="FlaG-like"/>
    <property type="match status" value="1"/>
</dbReference>
<dbReference type="PANTHER" id="PTHR37166:SF1">
    <property type="entry name" value="PROTEIN FLAG"/>
    <property type="match status" value="1"/>
</dbReference>
<organism evidence="1 2">
    <name type="scientific">Psychromonas arctica</name>
    <dbReference type="NCBI Taxonomy" id="168275"/>
    <lineage>
        <taxon>Bacteria</taxon>
        <taxon>Pseudomonadati</taxon>
        <taxon>Pseudomonadota</taxon>
        <taxon>Gammaproteobacteria</taxon>
        <taxon>Alteromonadales</taxon>
        <taxon>Psychromonadaceae</taxon>
        <taxon>Psychromonas</taxon>
    </lineage>
</organism>
<dbReference type="RefSeq" id="WP_341626714.1">
    <property type="nucleotide sequence ID" value="NZ_JBAKBA010000003.1"/>
</dbReference>
<evidence type="ECO:0000313" key="1">
    <source>
        <dbReference type="EMBL" id="MEL0657988.1"/>
    </source>
</evidence>
<comment type="caution">
    <text evidence="1">The sequence shown here is derived from an EMBL/GenBank/DDBJ whole genome shotgun (WGS) entry which is preliminary data.</text>
</comment>
<evidence type="ECO:0000313" key="2">
    <source>
        <dbReference type="Proteomes" id="UP001366060"/>
    </source>
</evidence>
<dbReference type="InterPro" id="IPR005186">
    <property type="entry name" value="FlaG"/>
</dbReference>
<gene>
    <name evidence="1" type="ORF">V6255_02450</name>
</gene>
<keyword evidence="1" id="KW-0969">Cilium</keyword>
<reference evidence="1 2" key="1">
    <citation type="submission" date="2024-02" db="EMBL/GenBank/DDBJ databases">
        <title>Bacteria isolated from the canopy kelp, Nereocystis luetkeana.</title>
        <authorList>
            <person name="Pfister C.A."/>
            <person name="Younker I.T."/>
            <person name="Light S.H."/>
        </authorList>
    </citation>
    <scope>NUCLEOTIDE SEQUENCE [LARGE SCALE GENOMIC DNA]</scope>
    <source>
        <strain evidence="1 2">TI.2.07</strain>
    </source>
</reference>
<protein>
    <submittedName>
        <fullName evidence="1">Flagellar protein FlaG</fullName>
    </submittedName>
</protein>
<dbReference type="Proteomes" id="UP001366060">
    <property type="component" value="Unassembled WGS sequence"/>
</dbReference>